<dbReference type="AlphaFoldDB" id="X6N339"/>
<sequence length="239" mass="27838">MSIQTFQILKDLPTPLSYSQCVLHKHELLFCGGVFQRACYSYHTLKNKYKFICSYPSTVELNGHCVVKLADNNSKDSNEITLLSFGGLFKHTIMMKYVSVWGSVNKKHKSKKKDNYNKWVPFTDNHNHSINFGRENDDYQGARAVIGGINNNLLFITYYPNNINVFDLNTFQFVKHDILPIATNNWIKFHCFVLKSNTKEERNDSKKKDNNEMLLFCLKIGLSIEYDENNNTFQFHQLP</sequence>
<organism evidence="1 2">
    <name type="scientific">Reticulomyxa filosa</name>
    <dbReference type="NCBI Taxonomy" id="46433"/>
    <lineage>
        <taxon>Eukaryota</taxon>
        <taxon>Sar</taxon>
        <taxon>Rhizaria</taxon>
        <taxon>Retaria</taxon>
        <taxon>Foraminifera</taxon>
        <taxon>Monothalamids</taxon>
        <taxon>Reticulomyxidae</taxon>
        <taxon>Reticulomyxa</taxon>
    </lineage>
</organism>
<reference evidence="1 2" key="1">
    <citation type="journal article" date="2013" name="Curr. Biol.">
        <title>The Genome of the Foraminiferan Reticulomyxa filosa.</title>
        <authorList>
            <person name="Glockner G."/>
            <person name="Hulsmann N."/>
            <person name="Schleicher M."/>
            <person name="Noegel A.A."/>
            <person name="Eichinger L."/>
            <person name="Gallinger C."/>
            <person name="Pawlowski J."/>
            <person name="Sierra R."/>
            <person name="Euteneuer U."/>
            <person name="Pillet L."/>
            <person name="Moustafa A."/>
            <person name="Platzer M."/>
            <person name="Groth M."/>
            <person name="Szafranski K."/>
            <person name="Schliwa M."/>
        </authorList>
    </citation>
    <scope>NUCLEOTIDE SEQUENCE [LARGE SCALE GENOMIC DNA]</scope>
</reference>
<dbReference type="SUPFAM" id="SSF50965">
    <property type="entry name" value="Galactose oxidase, central domain"/>
    <property type="match status" value="1"/>
</dbReference>
<accession>X6N339</accession>
<dbReference type="InterPro" id="IPR011043">
    <property type="entry name" value="Gal_Oxase/kelch_b-propeller"/>
</dbReference>
<dbReference type="Proteomes" id="UP000023152">
    <property type="component" value="Unassembled WGS sequence"/>
</dbReference>
<proteinExistence type="predicted"/>
<evidence type="ECO:0000313" key="2">
    <source>
        <dbReference type="Proteomes" id="UP000023152"/>
    </source>
</evidence>
<name>X6N339_RETFI</name>
<evidence type="ECO:0000313" key="1">
    <source>
        <dbReference type="EMBL" id="ETO20471.1"/>
    </source>
</evidence>
<keyword evidence="2" id="KW-1185">Reference proteome</keyword>
<dbReference type="EMBL" id="ASPP01012576">
    <property type="protein sequence ID" value="ETO20471.1"/>
    <property type="molecule type" value="Genomic_DNA"/>
</dbReference>
<comment type="caution">
    <text evidence="1">The sequence shown here is derived from an EMBL/GenBank/DDBJ whole genome shotgun (WGS) entry which is preliminary data.</text>
</comment>
<dbReference type="InterPro" id="IPR015915">
    <property type="entry name" value="Kelch-typ_b-propeller"/>
</dbReference>
<protein>
    <submittedName>
        <fullName evidence="1">Uncharacterized protein</fullName>
    </submittedName>
</protein>
<gene>
    <name evidence="1" type="ORF">RFI_16748</name>
</gene>
<feature type="non-terminal residue" evidence="1">
    <location>
        <position position="239"/>
    </location>
</feature>
<dbReference type="Gene3D" id="2.120.10.80">
    <property type="entry name" value="Kelch-type beta propeller"/>
    <property type="match status" value="1"/>
</dbReference>